<dbReference type="EMBL" id="LAZR01019252">
    <property type="protein sequence ID" value="KKL93217.1"/>
    <property type="molecule type" value="Genomic_DNA"/>
</dbReference>
<organism evidence="1">
    <name type="scientific">marine sediment metagenome</name>
    <dbReference type="NCBI Taxonomy" id="412755"/>
    <lineage>
        <taxon>unclassified sequences</taxon>
        <taxon>metagenomes</taxon>
        <taxon>ecological metagenomes</taxon>
    </lineage>
</organism>
<dbReference type="Pfam" id="PF04883">
    <property type="entry name" value="HK97-gp10_like"/>
    <property type="match status" value="1"/>
</dbReference>
<dbReference type="NCBIfam" id="TIGR01725">
    <property type="entry name" value="phge_HK97_gp10"/>
    <property type="match status" value="1"/>
</dbReference>
<proteinExistence type="predicted"/>
<evidence type="ECO:0000313" key="1">
    <source>
        <dbReference type="EMBL" id="KKL93217.1"/>
    </source>
</evidence>
<protein>
    <recommendedName>
        <fullName evidence="2">HK97 gp10 family phage protein</fullName>
    </recommendedName>
</protein>
<comment type="caution">
    <text evidence="1">The sequence shown here is derived from an EMBL/GenBank/DDBJ whole genome shotgun (WGS) entry which is preliminary data.</text>
</comment>
<dbReference type="InterPro" id="IPR010064">
    <property type="entry name" value="HK97-gp10_tail"/>
</dbReference>
<accession>A0A0F9J201</accession>
<gene>
    <name evidence="1" type="ORF">LCGC14_1876950</name>
</gene>
<name>A0A0F9J201_9ZZZZ</name>
<sequence>MAIKSKSYRKQIMARVRTKREKALVVVGKQAVGFVKPLVPVDTGNLRASIISEPGETGHITIGTNVHYAPHVEFGTVKMGAQPFLRPGILNNKQILATTFAKMMKGL</sequence>
<reference evidence="1" key="1">
    <citation type="journal article" date="2015" name="Nature">
        <title>Complex archaea that bridge the gap between prokaryotes and eukaryotes.</title>
        <authorList>
            <person name="Spang A."/>
            <person name="Saw J.H."/>
            <person name="Jorgensen S.L."/>
            <person name="Zaremba-Niedzwiedzka K."/>
            <person name="Martijn J."/>
            <person name="Lind A.E."/>
            <person name="van Eijk R."/>
            <person name="Schleper C."/>
            <person name="Guy L."/>
            <person name="Ettema T.J."/>
        </authorList>
    </citation>
    <scope>NUCLEOTIDE SEQUENCE</scope>
</reference>
<dbReference type="AlphaFoldDB" id="A0A0F9J201"/>
<evidence type="ECO:0008006" key="2">
    <source>
        <dbReference type="Google" id="ProtNLM"/>
    </source>
</evidence>